<organism evidence="4 5">
    <name type="scientific">Turnera subulata</name>
    <dbReference type="NCBI Taxonomy" id="218843"/>
    <lineage>
        <taxon>Eukaryota</taxon>
        <taxon>Viridiplantae</taxon>
        <taxon>Streptophyta</taxon>
        <taxon>Embryophyta</taxon>
        <taxon>Tracheophyta</taxon>
        <taxon>Spermatophyta</taxon>
        <taxon>Magnoliopsida</taxon>
        <taxon>eudicotyledons</taxon>
        <taxon>Gunneridae</taxon>
        <taxon>Pentapetalae</taxon>
        <taxon>rosids</taxon>
        <taxon>fabids</taxon>
        <taxon>Malpighiales</taxon>
        <taxon>Passifloraceae</taxon>
        <taxon>Turnera</taxon>
    </lineage>
</organism>
<name>A0A9Q0FB07_9ROSI</name>
<comment type="caution">
    <text evidence="4">The sequence shown here is derived from an EMBL/GenBank/DDBJ whole genome shotgun (WGS) entry which is preliminary data.</text>
</comment>
<dbReference type="InterPro" id="IPR011600">
    <property type="entry name" value="Pept_C14_caspase"/>
</dbReference>
<dbReference type="InterPro" id="IPR005735">
    <property type="entry name" value="Znf_LSD1"/>
</dbReference>
<sequence>MMATRRGRCSYCGAQLMVPLEAQTIRCTVCQAVTRVQSSYDHPLSQTLDSINNRASRLKAGLVNMVSPTMTGGYAGAGTYGYGGHNNYVQQPPPRPALMPLPRAQGRKRAVLCGVSYFGKSYKVKGSINDVNCMKYFLVERLGFPIESVLMLTENEPNPSMIPTKENIRRALRWLVQGCQPGDSLLFHFSGHGSRQKDYNNDEVDGFDETLCPVDFETEGMIIDDEINRTIVNPLPPGVTLHAIIDSCYSATVLDLPFVCKMNREGYYMWEDQTSSSFKGTRGGLAVCFSACEDDQISADTTAFAGNTSTGALTFSFLQAMQNEPVVTYGRLLNSMRQAIRRAKAGGLRLSGPIASILNKTLFNTELSQEPQLSSSEQFDIYSKQFVL</sequence>
<gene>
    <name evidence="4" type="ORF">Tsubulata_032969</name>
</gene>
<dbReference type="NCBIfam" id="TIGR01053">
    <property type="entry name" value="LSD1"/>
    <property type="match status" value="1"/>
</dbReference>
<dbReference type="Gene3D" id="3.40.50.12660">
    <property type="match status" value="1"/>
</dbReference>
<evidence type="ECO:0000259" key="2">
    <source>
        <dbReference type="Pfam" id="PF00656"/>
    </source>
</evidence>
<dbReference type="InterPro" id="IPR050452">
    <property type="entry name" value="Metacaspase"/>
</dbReference>
<dbReference type="SUPFAM" id="SSF52129">
    <property type="entry name" value="Caspase-like"/>
    <property type="match status" value="1"/>
</dbReference>
<dbReference type="GO" id="GO:0004197">
    <property type="term" value="F:cysteine-type endopeptidase activity"/>
    <property type="evidence" value="ECO:0007669"/>
    <property type="project" value="InterPro"/>
</dbReference>
<protein>
    <recommendedName>
        <fullName evidence="6">Metacaspase-3-like</fullName>
    </recommendedName>
</protein>
<keyword evidence="5" id="KW-1185">Reference proteome</keyword>
<evidence type="ECO:0000313" key="5">
    <source>
        <dbReference type="Proteomes" id="UP001141552"/>
    </source>
</evidence>
<dbReference type="OrthoDB" id="3223806at2759"/>
<dbReference type="AlphaFoldDB" id="A0A9Q0FB07"/>
<dbReference type="Pfam" id="PF06943">
    <property type="entry name" value="zf-LSD1"/>
    <property type="match status" value="1"/>
</dbReference>
<evidence type="ECO:0008006" key="6">
    <source>
        <dbReference type="Google" id="ProtNLM"/>
    </source>
</evidence>
<evidence type="ECO:0000256" key="1">
    <source>
        <dbReference type="ARBA" id="ARBA00009005"/>
    </source>
</evidence>
<accession>A0A9Q0FB07</accession>
<dbReference type="GO" id="GO:0005737">
    <property type="term" value="C:cytoplasm"/>
    <property type="evidence" value="ECO:0007669"/>
    <property type="project" value="TreeGrafter"/>
</dbReference>
<feature type="domain" description="Zinc finger LSD1-type" evidence="3">
    <location>
        <begin position="9"/>
        <end position="33"/>
    </location>
</feature>
<dbReference type="PANTHER" id="PTHR48104:SF17">
    <property type="entry name" value="METACASPASE-3"/>
    <property type="match status" value="1"/>
</dbReference>
<dbReference type="Pfam" id="PF00656">
    <property type="entry name" value="Peptidase_C14"/>
    <property type="match status" value="1"/>
</dbReference>
<evidence type="ECO:0000313" key="4">
    <source>
        <dbReference type="EMBL" id="KAJ4827450.1"/>
    </source>
</evidence>
<reference evidence="4" key="1">
    <citation type="submission" date="2022-02" db="EMBL/GenBank/DDBJ databases">
        <authorList>
            <person name="Henning P.M."/>
            <person name="McCubbin A.G."/>
            <person name="Shore J.S."/>
        </authorList>
    </citation>
    <scope>NUCLEOTIDE SEQUENCE</scope>
    <source>
        <strain evidence="4">F60SS</strain>
        <tissue evidence="4">Leaves</tissue>
    </source>
</reference>
<proteinExistence type="inferred from homology"/>
<reference evidence="4" key="2">
    <citation type="journal article" date="2023" name="Plants (Basel)">
        <title>Annotation of the Turnera subulata (Passifloraceae) Draft Genome Reveals the S-Locus Evolved after the Divergence of Turneroideae from Passifloroideae in a Stepwise Manner.</title>
        <authorList>
            <person name="Henning P.M."/>
            <person name="Roalson E.H."/>
            <person name="Mir W."/>
            <person name="McCubbin A.G."/>
            <person name="Shore J.S."/>
        </authorList>
    </citation>
    <scope>NUCLEOTIDE SEQUENCE</scope>
    <source>
        <strain evidence="4">F60SS</strain>
    </source>
</reference>
<dbReference type="Proteomes" id="UP001141552">
    <property type="component" value="Unassembled WGS sequence"/>
</dbReference>
<dbReference type="PANTHER" id="PTHR48104">
    <property type="entry name" value="METACASPASE-4"/>
    <property type="match status" value="1"/>
</dbReference>
<evidence type="ECO:0000259" key="3">
    <source>
        <dbReference type="Pfam" id="PF06943"/>
    </source>
</evidence>
<dbReference type="EMBL" id="JAKUCV010006410">
    <property type="protein sequence ID" value="KAJ4827450.1"/>
    <property type="molecule type" value="Genomic_DNA"/>
</dbReference>
<dbReference type="GO" id="GO:0006508">
    <property type="term" value="P:proteolysis"/>
    <property type="evidence" value="ECO:0007669"/>
    <property type="project" value="InterPro"/>
</dbReference>
<feature type="domain" description="Peptidase C14 caspase" evidence="2">
    <location>
        <begin position="107"/>
        <end position="376"/>
    </location>
</feature>
<comment type="similarity">
    <text evidence="1">Belongs to the peptidase C14B family.</text>
</comment>
<dbReference type="InterPro" id="IPR029030">
    <property type="entry name" value="Caspase-like_dom_sf"/>
</dbReference>